<organism evidence="1 2">
    <name type="scientific">Apiosordaria backusii</name>
    <dbReference type="NCBI Taxonomy" id="314023"/>
    <lineage>
        <taxon>Eukaryota</taxon>
        <taxon>Fungi</taxon>
        <taxon>Dikarya</taxon>
        <taxon>Ascomycota</taxon>
        <taxon>Pezizomycotina</taxon>
        <taxon>Sordariomycetes</taxon>
        <taxon>Sordariomycetidae</taxon>
        <taxon>Sordariales</taxon>
        <taxon>Lasiosphaeriaceae</taxon>
        <taxon>Apiosordaria</taxon>
    </lineage>
</organism>
<reference evidence="1" key="1">
    <citation type="submission" date="2023-06" db="EMBL/GenBank/DDBJ databases">
        <title>Genome-scale phylogeny and comparative genomics of the fungal order Sordariales.</title>
        <authorList>
            <consortium name="Lawrence Berkeley National Laboratory"/>
            <person name="Hensen N."/>
            <person name="Bonometti L."/>
            <person name="Westerberg I."/>
            <person name="Brannstrom I.O."/>
            <person name="Guillou S."/>
            <person name="Cros-Aarteil S."/>
            <person name="Calhoun S."/>
            <person name="Haridas S."/>
            <person name="Kuo A."/>
            <person name="Mondo S."/>
            <person name="Pangilinan J."/>
            <person name="Riley R."/>
            <person name="Labutti K."/>
            <person name="Andreopoulos B."/>
            <person name="Lipzen A."/>
            <person name="Chen C."/>
            <person name="Yanf M."/>
            <person name="Daum C."/>
            <person name="Ng V."/>
            <person name="Clum A."/>
            <person name="Steindorff A."/>
            <person name="Ohm R."/>
            <person name="Martin F."/>
            <person name="Silar P."/>
            <person name="Natvig D."/>
            <person name="Lalanne C."/>
            <person name="Gautier V."/>
            <person name="Ament-Velasquez S.L."/>
            <person name="Kruys A."/>
            <person name="Hutchinson M.I."/>
            <person name="Powell A.J."/>
            <person name="Barry K."/>
            <person name="Miller A.N."/>
            <person name="Grigoriev I.V."/>
            <person name="Debuchy R."/>
            <person name="Gladieux P."/>
            <person name="Thoren M.H."/>
            <person name="Johannesson H."/>
        </authorList>
    </citation>
    <scope>NUCLEOTIDE SEQUENCE</scope>
    <source>
        <strain evidence="1">CBS 540.89</strain>
    </source>
</reference>
<proteinExistence type="predicted"/>
<keyword evidence="2" id="KW-1185">Reference proteome</keyword>
<comment type="caution">
    <text evidence="1">The sequence shown here is derived from an EMBL/GenBank/DDBJ whole genome shotgun (WGS) entry which is preliminary data.</text>
</comment>
<gene>
    <name evidence="1" type="ORF">B0T21DRAFT_417181</name>
</gene>
<accession>A0AA39ZPL7</accession>
<dbReference type="AlphaFoldDB" id="A0AA39ZPL7"/>
<protein>
    <submittedName>
        <fullName evidence="1">Uncharacterized protein</fullName>
    </submittedName>
</protein>
<evidence type="ECO:0000313" key="2">
    <source>
        <dbReference type="Proteomes" id="UP001172159"/>
    </source>
</evidence>
<dbReference type="EMBL" id="JAUKTV010000029">
    <property type="protein sequence ID" value="KAK0701339.1"/>
    <property type="molecule type" value="Genomic_DNA"/>
</dbReference>
<evidence type="ECO:0000313" key="1">
    <source>
        <dbReference type="EMBL" id="KAK0701339.1"/>
    </source>
</evidence>
<dbReference type="Proteomes" id="UP001172159">
    <property type="component" value="Unassembled WGS sequence"/>
</dbReference>
<sequence length="175" mass="20355">MSAQRRTDARGVFPPLVQGAIIYCDLEREKMGVLWSSIAIPDIHPVFWEPVAPIPNLLGIPIAAYRVGTRTKRRHLLWNERATSLMRDPQFGTAPDHWREEIGSVLVARKDGKPLLVQHLECLYEHISRIVTILMGGSRPYSMYHWRSFESTWNEFKSERADKEDWKNVRTPYEV</sequence>
<name>A0AA39ZPL7_9PEZI</name>